<dbReference type="KEGG" id="bomb:GT348_03835"/>
<evidence type="ECO:0000313" key="5">
    <source>
        <dbReference type="EMBL" id="QHI95512.1"/>
    </source>
</evidence>
<dbReference type="GO" id="GO:0022857">
    <property type="term" value="F:transmembrane transporter activity"/>
    <property type="evidence" value="ECO:0007669"/>
    <property type="project" value="InterPro"/>
</dbReference>
<feature type="transmembrane region" description="Helical" evidence="4">
    <location>
        <begin position="54"/>
        <end position="74"/>
    </location>
</feature>
<feature type="transmembrane region" description="Helical" evidence="4">
    <location>
        <begin position="323"/>
        <end position="346"/>
    </location>
</feature>
<keyword evidence="3 4" id="KW-0472">Membrane</keyword>
<organism evidence="5 6">
    <name type="scientific">Aristophania vespae</name>
    <dbReference type="NCBI Taxonomy" id="2697033"/>
    <lineage>
        <taxon>Bacteria</taxon>
        <taxon>Pseudomonadati</taxon>
        <taxon>Pseudomonadota</taxon>
        <taxon>Alphaproteobacteria</taxon>
        <taxon>Acetobacterales</taxon>
        <taxon>Acetobacteraceae</taxon>
        <taxon>Aristophania</taxon>
    </lineage>
</organism>
<evidence type="ECO:0000256" key="1">
    <source>
        <dbReference type="ARBA" id="ARBA00022692"/>
    </source>
</evidence>
<dbReference type="NCBIfam" id="TIGR00897">
    <property type="entry name" value="2A0118"/>
    <property type="match status" value="1"/>
</dbReference>
<dbReference type="Pfam" id="PF07690">
    <property type="entry name" value="MFS_1"/>
    <property type="match status" value="1"/>
</dbReference>
<feature type="transmembrane region" description="Helical" evidence="4">
    <location>
        <begin position="297"/>
        <end position="317"/>
    </location>
</feature>
<dbReference type="PANTHER" id="PTHR23518:SF2">
    <property type="entry name" value="MAJOR FACILITATOR SUPERFAMILY TRANSPORTER"/>
    <property type="match status" value="1"/>
</dbReference>
<dbReference type="EMBL" id="CP047652">
    <property type="protein sequence ID" value="QHI95512.1"/>
    <property type="molecule type" value="Genomic_DNA"/>
</dbReference>
<dbReference type="Proteomes" id="UP000463975">
    <property type="component" value="Chromosome"/>
</dbReference>
<reference evidence="5 6" key="1">
    <citation type="submission" date="2020-01" db="EMBL/GenBank/DDBJ databases">
        <title>Genome sequencing of strain KACC 21507.</title>
        <authorList>
            <person name="Heo J."/>
            <person name="Kim S.-J."/>
            <person name="Kim J.-S."/>
            <person name="Hong S.-B."/>
            <person name="Kwon S.-W."/>
        </authorList>
    </citation>
    <scope>NUCLEOTIDE SEQUENCE [LARGE SCALE GENOMIC DNA]</scope>
    <source>
        <strain evidence="5 6">KACC 21507</strain>
    </source>
</reference>
<feature type="transmembrane region" description="Helical" evidence="4">
    <location>
        <begin position="21"/>
        <end position="42"/>
    </location>
</feature>
<keyword evidence="1 4" id="KW-0812">Transmembrane</keyword>
<dbReference type="AlphaFoldDB" id="A0A6P1NIM5"/>
<dbReference type="SUPFAM" id="SSF103473">
    <property type="entry name" value="MFS general substrate transporter"/>
    <property type="match status" value="1"/>
</dbReference>
<feature type="transmembrane region" description="Helical" evidence="4">
    <location>
        <begin position="86"/>
        <end position="107"/>
    </location>
</feature>
<keyword evidence="2 4" id="KW-1133">Transmembrane helix</keyword>
<name>A0A6P1NIM5_9PROT</name>
<dbReference type="InterPro" id="IPR011701">
    <property type="entry name" value="MFS"/>
</dbReference>
<feature type="transmembrane region" description="Helical" evidence="4">
    <location>
        <begin position="358"/>
        <end position="386"/>
    </location>
</feature>
<evidence type="ECO:0000256" key="3">
    <source>
        <dbReference type="ARBA" id="ARBA00023136"/>
    </source>
</evidence>
<dbReference type="RefSeq" id="WP_160618589.1">
    <property type="nucleotide sequence ID" value="NZ_CP047652.1"/>
</dbReference>
<feature type="transmembrane region" description="Helical" evidence="4">
    <location>
        <begin position="178"/>
        <end position="198"/>
    </location>
</feature>
<gene>
    <name evidence="5" type="ORF">GT348_03835</name>
</gene>
<evidence type="ECO:0000313" key="6">
    <source>
        <dbReference type="Proteomes" id="UP000463975"/>
    </source>
</evidence>
<feature type="transmembrane region" description="Helical" evidence="4">
    <location>
        <begin position="271"/>
        <end position="290"/>
    </location>
</feature>
<dbReference type="PANTHER" id="PTHR23518">
    <property type="entry name" value="C-METHYLTRANSFERASE"/>
    <property type="match status" value="1"/>
</dbReference>
<dbReference type="GO" id="GO:0016020">
    <property type="term" value="C:membrane"/>
    <property type="evidence" value="ECO:0007669"/>
    <property type="project" value="InterPro"/>
</dbReference>
<feature type="transmembrane region" description="Helical" evidence="4">
    <location>
        <begin position="392"/>
        <end position="413"/>
    </location>
</feature>
<evidence type="ECO:0000256" key="4">
    <source>
        <dbReference type="SAM" id="Phobius"/>
    </source>
</evidence>
<feature type="transmembrane region" description="Helical" evidence="4">
    <location>
        <begin position="113"/>
        <end position="138"/>
    </location>
</feature>
<evidence type="ECO:0000256" key="2">
    <source>
        <dbReference type="ARBA" id="ARBA00022989"/>
    </source>
</evidence>
<protein>
    <submittedName>
        <fullName evidence="5">MFS transporter</fullName>
    </submittedName>
</protein>
<dbReference type="Gene3D" id="1.20.1250.20">
    <property type="entry name" value="MFS general substrate transporter like domains"/>
    <property type="match status" value="2"/>
</dbReference>
<feature type="transmembrane region" description="Helical" evidence="4">
    <location>
        <begin position="150"/>
        <end position="172"/>
    </location>
</feature>
<dbReference type="CDD" id="cd17337">
    <property type="entry name" value="MFS_CsbX"/>
    <property type="match status" value="1"/>
</dbReference>
<proteinExistence type="predicted"/>
<accession>A0A6P1NIM5</accession>
<keyword evidence="6" id="KW-1185">Reference proteome</keyword>
<sequence>MSVATTEKRALVERIGIPAPLLWAFVGLLLFMIGDGVEAGYLDTYMLHNGHTQGFVNQLFTFYGITVMLAAWLSGPLSDLWGPKKVMWLGLVLWAAIEVCFLVFGLGPNNGPLILFFYALRGFAYPLFAYGFLVWIAAATPARMLGSAAGWFWFSFAAGLPTLGSQFARYAIPEIGELNTFWCSLGLVVIGGLIALLFTHEPTGSKRLLPDHVPTRQIFFGSLSIMWREPKTFIAGIVRTIDTSSEYAFLAIMPAFFVDHLGFSLGQWLNLLSIVFLSNIIFNLASGMVADKFGYRNVIAIFGGIGGFITIPLFYYVPLWFPGNFWAAAGVGVLYGAAIASFVPLSGLMPQICPKEKAAALAVLGLGAGASTWVGPAIVSLCGVLFGSSLTYVIWAFAIIYLISAGLTMALTVSPEARRHLKEQQKEITTVQAAE</sequence>
<dbReference type="InterPro" id="IPR004748">
    <property type="entry name" value="Polyol_permease-like"/>
</dbReference>
<dbReference type="InterPro" id="IPR036259">
    <property type="entry name" value="MFS_trans_sf"/>
</dbReference>